<evidence type="ECO:0000256" key="2">
    <source>
        <dbReference type="SAM" id="Phobius"/>
    </source>
</evidence>
<keyword evidence="2" id="KW-0812">Transmembrane</keyword>
<dbReference type="AlphaFoldDB" id="A0A2T2P733"/>
<protein>
    <submittedName>
        <fullName evidence="3">Uncharacterized protein</fullName>
    </submittedName>
</protein>
<accession>A0A2T2P733</accession>
<keyword evidence="2" id="KW-0472">Membrane</keyword>
<gene>
    <name evidence="3" type="ORF">BS50DRAFT_582871</name>
</gene>
<evidence type="ECO:0000313" key="3">
    <source>
        <dbReference type="EMBL" id="PSN73326.1"/>
    </source>
</evidence>
<reference evidence="3 4" key="1">
    <citation type="journal article" date="2018" name="Front. Microbiol.">
        <title>Genome-Wide Analysis of Corynespora cassiicola Leaf Fall Disease Putative Effectors.</title>
        <authorList>
            <person name="Lopez D."/>
            <person name="Ribeiro S."/>
            <person name="Label P."/>
            <person name="Fumanal B."/>
            <person name="Venisse J.S."/>
            <person name="Kohler A."/>
            <person name="de Oliveira R.R."/>
            <person name="Labutti K."/>
            <person name="Lipzen A."/>
            <person name="Lail K."/>
            <person name="Bauer D."/>
            <person name="Ohm R.A."/>
            <person name="Barry K.W."/>
            <person name="Spatafora J."/>
            <person name="Grigoriev I.V."/>
            <person name="Martin F.M."/>
            <person name="Pujade-Renaud V."/>
        </authorList>
    </citation>
    <scope>NUCLEOTIDE SEQUENCE [LARGE SCALE GENOMIC DNA]</scope>
    <source>
        <strain evidence="3 4">Philippines</strain>
    </source>
</reference>
<evidence type="ECO:0000256" key="1">
    <source>
        <dbReference type="SAM" id="MobiDB-lite"/>
    </source>
</evidence>
<keyword evidence="2" id="KW-1133">Transmembrane helix</keyword>
<dbReference type="EMBL" id="KZ678129">
    <property type="protein sequence ID" value="PSN73326.1"/>
    <property type="molecule type" value="Genomic_DNA"/>
</dbReference>
<dbReference type="Proteomes" id="UP000240883">
    <property type="component" value="Unassembled WGS sequence"/>
</dbReference>
<feature type="transmembrane region" description="Helical" evidence="2">
    <location>
        <begin position="13"/>
        <end position="32"/>
    </location>
</feature>
<feature type="region of interest" description="Disordered" evidence="1">
    <location>
        <begin position="128"/>
        <end position="150"/>
    </location>
</feature>
<feature type="compositionally biased region" description="Polar residues" evidence="1">
    <location>
        <begin position="140"/>
        <end position="150"/>
    </location>
</feature>
<evidence type="ECO:0000313" key="4">
    <source>
        <dbReference type="Proteomes" id="UP000240883"/>
    </source>
</evidence>
<keyword evidence="4" id="KW-1185">Reference proteome</keyword>
<name>A0A2T2P733_CORCC</name>
<organism evidence="3 4">
    <name type="scientific">Corynespora cassiicola Philippines</name>
    <dbReference type="NCBI Taxonomy" id="1448308"/>
    <lineage>
        <taxon>Eukaryota</taxon>
        <taxon>Fungi</taxon>
        <taxon>Dikarya</taxon>
        <taxon>Ascomycota</taxon>
        <taxon>Pezizomycotina</taxon>
        <taxon>Dothideomycetes</taxon>
        <taxon>Pleosporomycetidae</taxon>
        <taxon>Pleosporales</taxon>
        <taxon>Corynesporascaceae</taxon>
        <taxon>Corynespora</taxon>
    </lineage>
</organism>
<sequence length="150" mass="16420">MDTGTSETPGMKFAITLIALIWASFVISNPLIERTDDHIGNEAGVAVAPDSNRVTNQPFQVFDLKSDSSCESLPSAIYGRVYAGFTCKFYPKGCQDKSGTIKGTGSRYLRFQQAVMAYQCRSATPDDNLDAGDKLLQERPPNTQDVEARD</sequence>
<proteinExistence type="predicted"/>